<evidence type="ECO:0000256" key="2">
    <source>
        <dbReference type="ARBA" id="ARBA00008133"/>
    </source>
</evidence>
<dbReference type="InterPro" id="IPR039793">
    <property type="entry name" value="UROS/Hem4"/>
</dbReference>
<keyword evidence="4 9" id="KW-0456">Lyase</keyword>
<dbReference type="CDD" id="cd06578">
    <property type="entry name" value="HemD"/>
    <property type="match status" value="1"/>
</dbReference>
<reference evidence="12" key="1">
    <citation type="journal article" date="2019" name="Int. J. Syst. Evol. Microbiol.">
        <title>The Global Catalogue of Microorganisms (GCM) 10K type strain sequencing project: providing services to taxonomists for standard genome sequencing and annotation.</title>
        <authorList>
            <consortium name="The Broad Institute Genomics Platform"/>
            <consortium name="The Broad Institute Genome Sequencing Center for Infectious Disease"/>
            <person name="Wu L."/>
            <person name="Ma J."/>
        </authorList>
    </citation>
    <scope>NUCLEOTIDE SEQUENCE [LARGE SCALE GENOMIC DNA]</scope>
    <source>
        <strain evidence="12">JCM 16083</strain>
    </source>
</reference>
<evidence type="ECO:0000256" key="4">
    <source>
        <dbReference type="ARBA" id="ARBA00023239"/>
    </source>
</evidence>
<keyword evidence="12" id="KW-1185">Reference proteome</keyword>
<keyword evidence="5 9" id="KW-0627">Porphyrin biosynthesis</keyword>
<evidence type="ECO:0000256" key="5">
    <source>
        <dbReference type="ARBA" id="ARBA00023244"/>
    </source>
</evidence>
<gene>
    <name evidence="11" type="ORF">GCM10009118_04300</name>
</gene>
<evidence type="ECO:0000256" key="6">
    <source>
        <dbReference type="ARBA" id="ARBA00037589"/>
    </source>
</evidence>
<dbReference type="PANTHER" id="PTHR38042">
    <property type="entry name" value="UROPORPHYRINOGEN-III SYNTHASE, CHLOROPLASTIC"/>
    <property type="match status" value="1"/>
</dbReference>
<evidence type="ECO:0000256" key="3">
    <source>
        <dbReference type="ARBA" id="ARBA00013109"/>
    </source>
</evidence>
<dbReference type="Pfam" id="PF02602">
    <property type="entry name" value="HEM4"/>
    <property type="match status" value="1"/>
</dbReference>
<evidence type="ECO:0000256" key="8">
    <source>
        <dbReference type="ARBA" id="ARBA00048617"/>
    </source>
</evidence>
<dbReference type="InterPro" id="IPR036108">
    <property type="entry name" value="4pyrrol_syn_uPrphyn_synt_sf"/>
</dbReference>
<evidence type="ECO:0000259" key="10">
    <source>
        <dbReference type="Pfam" id="PF02602"/>
    </source>
</evidence>
<comment type="pathway">
    <text evidence="1 9">Porphyrin-containing compound metabolism; protoporphyrin-IX biosynthesis; coproporphyrinogen-III from 5-aminolevulinate: step 3/4.</text>
</comment>
<dbReference type="EMBL" id="BAAAFH010000003">
    <property type="protein sequence ID" value="GAA0874022.1"/>
    <property type="molecule type" value="Genomic_DNA"/>
</dbReference>
<evidence type="ECO:0000313" key="12">
    <source>
        <dbReference type="Proteomes" id="UP001501126"/>
    </source>
</evidence>
<organism evidence="11 12">
    <name type="scientific">Wandonia haliotis</name>
    <dbReference type="NCBI Taxonomy" id="574963"/>
    <lineage>
        <taxon>Bacteria</taxon>
        <taxon>Pseudomonadati</taxon>
        <taxon>Bacteroidota</taxon>
        <taxon>Flavobacteriia</taxon>
        <taxon>Flavobacteriales</taxon>
        <taxon>Crocinitomicaceae</taxon>
        <taxon>Wandonia</taxon>
    </lineage>
</organism>
<evidence type="ECO:0000256" key="7">
    <source>
        <dbReference type="ARBA" id="ARBA00040167"/>
    </source>
</evidence>
<dbReference type="Gene3D" id="3.40.50.10090">
    <property type="match status" value="2"/>
</dbReference>
<name>A0ABP3Y2R3_9FLAO</name>
<evidence type="ECO:0000256" key="1">
    <source>
        <dbReference type="ARBA" id="ARBA00004772"/>
    </source>
</evidence>
<evidence type="ECO:0000313" key="11">
    <source>
        <dbReference type="EMBL" id="GAA0874022.1"/>
    </source>
</evidence>
<dbReference type="InterPro" id="IPR003754">
    <property type="entry name" value="4pyrrol_synth_uPrphyn_synth"/>
</dbReference>
<comment type="similarity">
    <text evidence="2 9">Belongs to the uroporphyrinogen-III synthase family.</text>
</comment>
<proteinExistence type="inferred from homology"/>
<comment type="caution">
    <text evidence="11">The sequence shown here is derived from an EMBL/GenBank/DDBJ whole genome shotgun (WGS) entry which is preliminary data.</text>
</comment>
<protein>
    <recommendedName>
        <fullName evidence="7 9">Uroporphyrinogen-III synthase</fullName>
        <ecNumber evidence="3 9">4.2.1.75</ecNumber>
    </recommendedName>
</protein>
<dbReference type="RefSeq" id="WP_343784642.1">
    <property type="nucleotide sequence ID" value="NZ_BAAAFH010000003.1"/>
</dbReference>
<dbReference type="SUPFAM" id="SSF69618">
    <property type="entry name" value="HemD-like"/>
    <property type="match status" value="1"/>
</dbReference>
<evidence type="ECO:0000256" key="9">
    <source>
        <dbReference type="RuleBase" id="RU366031"/>
    </source>
</evidence>
<accession>A0ABP3Y2R3</accession>
<sequence>MKTLFISRKVEEEGELAAFCQQHNLQLIALPLIGFKPVIATDIPTTDVLFFTSPRSVSFYLEQAAILPGQQIATVGENTSKALQERGITVDFTGSTPTQPEKIALDFKNWVGSKTVLFPQSSVSNRTMQQALSSHQYTDLVVYETVAFPREILPVPDLLIFSSPSNFRSFLKTNAITNQQILLAFGSTTQNYISECGYSSRVLSGISEEEIIRFITPLLH</sequence>
<dbReference type="PANTHER" id="PTHR38042:SF1">
    <property type="entry name" value="UROPORPHYRINOGEN-III SYNTHASE, CHLOROPLASTIC"/>
    <property type="match status" value="1"/>
</dbReference>
<dbReference type="Proteomes" id="UP001501126">
    <property type="component" value="Unassembled WGS sequence"/>
</dbReference>
<dbReference type="EC" id="4.2.1.75" evidence="3 9"/>
<comment type="function">
    <text evidence="6 9">Catalyzes cyclization of the linear tetrapyrrole, hydroxymethylbilane, to the macrocyclic uroporphyrinogen III.</text>
</comment>
<comment type="catalytic activity">
    <reaction evidence="8 9">
        <text>hydroxymethylbilane = uroporphyrinogen III + H2O</text>
        <dbReference type="Rhea" id="RHEA:18965"/>
        <dbReference type="ChEBI" id="CHEBI:15377"/>
        <dbReference type="ChEBI" id="CHEBI:57308"/>
        <dbReference type="ChEBI" id="CHEBI:57845"/>
        <dbReference type="EC" id="4.2.1.75"/>
    </reaction>
</comment>
<feature type="domain" description="Tetrapyrrole biosynthesis uroporphyrinogen III synthase" evidence="10">
    <location>
        <begin position="15"/>
        <end position="201"/>
    </location>
</feature>